<dbReference type="EMBL" id="CP047491">
    <property type="protein sequence ID" value="QHQ38616.1"/>
    <property type="molecule type" value="Genomic_DNA"/>
</dbReference>
<evidence type="ECO:0000313" key="2">
    <source>
        <dbReference type="EMBL" id="QHQ38590.1"/>
    </source>
</evidence>
<keyword evidence="5" id="KW-1185">Reference proteome</keyword>
<keyword evidence="1" id="KW-1133">Transmembrane helix</keyword>
<feature type="transmembrane region" description="Helical" evidence="1">
    <location>
        <begin position="6"/>
        <end position="23"/>
    </location>
</feature>
<keyword evidence="1" id="KW-0472">Membrane</keyword>
<evidence type="ECO:0000313" key="3">
    <source>
        <dbReference type="EMBL" id="QHQ38594.1"/>
    </source>
</evidence>
<accession>A0ABX6IUT6</accession>
<sequence length="86" mass="9733">MSEQEIAFLLVGLFVLLCVAFYAHKKRSKPCEKCGDGMFLAKLEDPAGINVKPKITLSLYAGPRKYKETWQCKNCGEQKVVKYWGS</sequence>
<dbReference type="Proteomes" id="UP000464675">
    <property type="component" value="Chromosome"/>
</dbReference>
<organism evidence="2 5">
    <name type="scientific">Microbulbifer hydrolyticus</name>
    <dbReference type="NCBI Taxonomy" id="48074"/>
    <lineage>
        <taxon>Bacteria</taxon>
        <taxon>Pseudomonadati</taxon>
        <taxon>Pseudomonadota</taxon>
        <taxon>Gammaproteobacteria</taxon>
        <taxon>Cellvibrionales</taxon>
        <taxon>Microbulbiferaceae</taxon>
        <taxon>Microbulbifer</taxon>
    </lineage>
</organism>
<dbReference type="RefSeq" id="WP_161857922.1">
    <property type="nucleotide sequence ID" value="NZ_CP047491.1"/>
</dbReference>
<dbReference type="EMBL" id="CP047491">
    <property type="protein sequence ID" value="QHQ38594.1"/>
    <property type="molecule type" value="Genomic_DNA"/>
</dbReference>
<keyword evidence="1" id="KW-0812">Transmembrane</keyword>
<evidence type="ECO:0000313" key="5">
    <source>
        <dbReference type="Proteomes" id="UP000464675"/>
    </source>
</evidence>
<reference evidence="2 5" key="1">
    <citation type="submission" date="2020-01" db="EMBL/GenBank/DDBJ databases">
        <title>The possibility of degradation of plastic by Microbulbifer hydrolyticus IRE-31.</title>
        <authorList>
            <person name="Liu L."/>
        </authorList>
    </citation>
    <scope>NUCLEOTIDE SEQUENCE [LARGE SCALE GENOMIC DNA]</scope>
    <source>
        <strain evidence="2 5">IRE-31</strain>
    </source>
</reference>
<dbReference type="EMBL" id="CP047491">
    <property type="protein sequence ID" value="QHQ38590.1"/>
    <property type="molecule type" value="Genomic_DNA"/>
</dbReference>
<evidence type="ECO:0000256" key="1">
    <source>
        <dbReference type="SAM" id="Phobius"/>
    </source>
</evidence>
<evidence type="ECO:0008006" key="6">
    <source>
        <dbReference type="Google" id="ProtNLM"/>
    </source>
</evidence>
<protein>
    <recommendedName>
        <fullName evidence="6">FeoB-associated Cys-rich membrane protein</fullName>
    </recommendedName>
</protein>
<evidence type="ECO:0000313" key="4">
    <source>
        <dbReference type="EMBL" id="QHQ38616.1"/>
    </source>
</evidence>
<proteinExistence type="predicted"/>
<name>A0ABX6IUT6_9GAMM</name>
<gene>
    <name evidence="2" type="ORF">GTQ55_06050</name>
    <name evidence="3" type="ORF">GTQ55_06070</name>
    <name evidence="4" type="ORF">GTQ55_06180</name>
</gene>